<accession>A0A7S1N2C3</accession>
<dbReference type="InterPro" id="IPR018247">
    <property type="entry name" value="EF_Hand_1_Ca_BS"/>
</dbReference>
<feature type="domain" description="EF-hand" evidence="9">
    <location>
        <begin position="631"/>
        <end position="666"/>
    </location>
</feature>
<dbReference type="InterPro" id="IPR039647">
    <property type="entry name" value="EF_hand_pair_protein_CML-like"/>
</dbReference>
<dbReference type="AlphaFoldDB" id="A0A7S1N2C3"/>
<proteinExistence type="predicted"/>
<dbReference type="PROSITE" id="PS00018">
    <property type="entry name" value="EF_HAND_1"/>
    <property type="match status" value="3"/>
</dbReference>
<dbReference type="GO" id="GO:0016020">
    <property type="term" value="C:membrane"/>
    <property type="evidence" value="ECO:0007669"/>
    <property type="project" value="UniProtKB-SubCell"/>
</dbReference>
<dbReference type="SMART" id="SM00054">
    <property type="entry name" value="EFh"/>
    <property type="match status" value="4"/>
</dbReference>
<dbReference type="InterPro" id="IPR011992">
    <property type="entry name" value="EF-hand-dom_pair"/>
</dbReference>
<keyword evidence="4" id="KW-0677">Repeat</keyword>
<evidence type="ECO:0000256" key="1">
    <source>
        <dbReference type="ARBA" id="ARBA00004141"/>
    </source>
</evidence>
<keyword evidence="5" id="KW-0106">Calcium</keyword>
<dbReference type="PANTHER" id="PTHR10891">
    <property type="entry name" value="EF-HAND CALCIUM-BINDING DOMAIN CONTAINING PROTEIN"/>
    <property type="match status" value="1"/>
</dbReference>
<dbReference type="EMBL" id="HBGA01010002">
    <property type="protein sequence ID" value="CAD8992699.1"/>
    <property type="molecule type" value="Transcribed_RNA"/>
</dbReference>
<evidence type="ECO:0000256" key="2">
    <source>
        <dbReference type="ARBA" id="ARBA00022692"/>
    </source>
</evidence>
<comment type="subcellular location">
    <subcellularLocation>
        <location evidence="1">Membrane</location>
        <topology evidence="1">Multi-pass membrane protein</topology>
    </subcellularLocation>
</comment>
<name>A0A7S1N2C3_9EUGL</name>
<evidence type="ECO:0000259" key="9">
    <source>
        <dbReference type="PROSITE" id="PS50222"/>
    </source>
</evidence>
<organism evidence="10">
    <name type="scientific">Eutreptiella gymnastica</name>
    <dbReference type="NCBI Taxonomy" id="73025"/>
    <lineage>
        <taxon>Eukaryota</taxon>
        <taxon>Discoba</taxon>
        <taxon>Euglenozoa</taxon>
        <taxon>Euglenida</taxon>
        <taxon>Spirocuta</taxon>
        <taxon>Euglenophyceae</taxon>
        <taxon>Eutreptiales</taxon>
        <taxon>Eutreptiaceae</taxon>
        <taxon>Eutreptiella</taxon>
    </lineage>
</organism>
<feature type="transmembrane region" description="Helical" evidence="8">
    <location>
        <begin position="393"/>
        <end position="415"/>
    </location>
</feature>
<keyword evidence="7 8" id="KW-0472">Membrane</keyword>
<keyword evidence="2 8" id="KW-0812">Transmembrane</keyword>
<feature type="transmembrane region" description="Helical" evidence="8">
    <location>
        <begin position="563"/>
        <end position="583"/>
    </location>
</feature>
<evidence type="ECO:0000256" key="3">
    <source>
        <dbReference type="ARBA" id="ARBA00022723"/>
    </source>
</evidence>
<feature type="transmembrane region" description="Helical" evidence="8">
    <location>
        <begin position="455"/>
        <end position="481"/>
    </location>
</feature>
<dbReference type="Pfam" id="PF00335">
    <property type="entry name" value="Tetraspanin"/>
    <property type="match status" value="1"/>
</dbReference>
<dbReference type="InterPro" id="IPR018499">
    <property type="entry name" value="Tetraspanin/Peripherin"/>
</dbReference>
<evidence type="ECO:0000256" key="6">
    <source>
        <dbReference type="ARBA" id="ARBA00022989"/>
    </source>
</evidence>
<dbReference type="Pfam" id="PF13499">
    <property type="entry name" value="EF-hand_7"/>
    <property type="match status" value="2"/>
</dbReference>
<gene>
    <name evidence="10" type="ORF">EGYM00392_LOCUS3746</name>
</gene>
<feature type="domain" description="EF-hand" evidence="9">
    <location>
        <begin position="723"/>
        <end position="758"/>
    </location>
</feature>
<evidence type="ECO:0000313" key="10">
    <source>
        <dbReference type="EMBL" id="CAD8992699.1"/>
    </source>
</evidence>
<feature type="transmembrane region" description="Helical" evidence="8">
    <location>
        <begin position="427"/>
        <end position="448"/>
    </location>
</feature>
<evidence type="ECO:0000256" key="4">
    <source>
        <dbReference type="ARBA" id="ARBA00022737"/>
    </source>
</evidence>
<dbReference type="SUPFAM" id="SSF47473">
    <property type="entry name" value="EF-hand"/>
    <property type="match status" value="1"/>
</dbReference>
<dbReference type="PROSITE" id="PS50222">
    <property type="entry name" value="EF_HAND_2"/>
    <property type="match status" value="4"/>
</dbReference>
<protein>
    <recommendedName>
        <fullName evidence="9">EF-hand domain-containing protein</fullName>
    </recommendedName>
</protein>
<evidence type="ECO:0000256" key="7">
    <source>
        <dbReference type="ARBA" id="ARBA00023136"/>
    </source>
</evidence>
<reference evidence="10" key="1">
    <citation type="submission" date="2021-01" db="EMBL/GenBank/DDBJ databases">
        <authorList>
            <person name="Corre E."/>
            <person name="Pelletier E."/>
            <person name="Niang G."/>
            <person name="Scheremetjew M."/>
            <person name="Finn R."/>
            <person name="Kale V."/>
            <person name="Holt S."/>
            <person name="Cochrane G."/>
            <person name="Meng A."/>
            <person name="Brown T."/>
            <person name="Cohen L."/>
        </authorList>
    </citation>
    <scope>NUCLEOTIDE SEQUENCE</scope>
    <source>
        <strain evidence="10">NIES-381</strain>
    </source>
</reference>
<dbReference type="InterPro" id="IPR024079">
    <property type="entry name" value="MetalloPept_cat_dom_sf"/>
</dbReference>
<keyword evidence="6 8" id="KW-1133">Transmembrane helix</keyword>
<feature type="domain" description="EF-hand" evidence="9">
    <location>
        <begin position="760"/>
        <end position="795"/>
    </location>
</feature>
<sequence>MFLNVFVHELAHAQASISDEYSYAQTENSKLTLSNCHWSQTSEVPWQHWIDAKELESPTSICTYTNYFKPTEKRCLMGDSTATEHCAACAETTILAIMKRTTELSGPRCPRLDETMVVVANDEPWTMALKDTYFRGGIIRTRDPLTLTKYAWPAGTYSINHARVSGAVLPLRQDKGEILTRWEWPKTANSAGNVKDGTIDDPQTSITFTGNQLGIGLHTFTFSVIDNSDFVIKSAWAGNQRWGTAVDNMKQDLSFRVQVVSSTDARWRQCTFSNLKLYDSANYETYREAMSLNTCPTSVRSHAGASEVSAYYCSICDAGQICNDTFPSSPFEVQGDLESAFGEVEQKITTVVLPIVGGVVLFCVVAGICLAVWRRKKPGSVIPFPKVLVVGRLLLLVMQVISMLLSITVVIVALGMYDGLTIFGKTVAFVAIIFGVILFLVAFFGLLGTFSRSKVVLTIAGIFLVILACIFVAVTVVAFLLKININDESFVATLEESWTGQVKENSPVVCRFQAEFQCSGFRSNCMLGASSHCPADCEITNAKFSNPCWKLVKGQIGEYIDPAIAALLAVTFILLLVTALNWAQCGLLRQRKLQLDKRFHEKPDWADASAEKEAEWSQRKAANIIKALHPREKNLLQAEFEKQDRDGNGKLTAEELRSFYWHALEMDLTMEQAVAALRAADRNDDGSVDFNEFILMHSSSQEAKVKARQFNDPRVQKLGIPRQTLEQMWTVFAIADMDGSGGLQEDEVALVFKRVQGEAPDDDTLRKFIAKLDKDGSGTMDFFEVCILFQKCMKKPKETPARGPESAWK</sequence>
<dbReference type="GO" id="GO:0008237">
    <property type="term" value="F:metallopeptidase activity"/>
    <property type="evidence" value="ECO:0007669"/>
    <property type="project" value="InterPro"/>
</dbReference>
<evidence type="ECO:0000256" key="8">
    <source>
        <dbReference type="SAM" id="Phobius"/>
    </source>
</evidence>
<feature type="domain" description="EF-hand" evidence="9">
    <location>
        <begin position="668"/>
        <end position="703"/>
    </location>
</feature>
<feature type="transmembrane region" description="Helical" evidence="8">
    <location>
        <begin position="351"/>
        <end position="373"/>
    </location>
</feature>
<dbReference type="Gene3D" id="3.40.390.10">
    <property type="entry name" value="Collagenase (Catalytic Domain)"/>
    <property type="match status" value="1"/>
</dbReference>
<evidence type="ECO:0000256" key="5">
    <source>
        <dbReference type="ARBA" id="ARBA00022837"/>
    </source>
</evidence>
<dbReference type="Gene3D" id="1.10.238.10">
    <property type="entry name" value="EF-hand"/>
    <property type="match status" value="2"/>
</dbReference>
<keyword evidence="3" id="KW-0479">Metal-binding</keyword>
<dbReference type="GO" id="GO:0005509">
    <property type="term" value="F:calcium ion binding"/>
    <property type="evidence" value="ECO:0007669"/>
    <property type="project" value="InterPro"/>
</dbReference>
<dbReference type="InterPro" id="IPR002048">
    <property type="entry name" value="EF_hand_dom"/>
</dbReference>